<dbReference type="Proteomes" id="UP001595818">
    <property type="component" value="Unassembled WGS sequence"/>
</dbReference>
<gene>
    <name evidence="3" type="ORF">ACFPFU_19905</name>
</gene>
<accession>A0ABV9T768</accession>
<evidence type="ECO:0008006" key="5">
    <source>
        <dbReference type="Google" id="ProtNLM"/>
    </source>
</evidence>
<keyword evidence="1" id="KW-0175">Coiled coil</keyword>
<evidence type="ECO:0000256" key="1">
    <source>
        <dbReference type="SAM" id="Coils"/>
    </source>
</evidence>
<evidence type="ECO:0000313" key="4">
    <source>
        <dbReference type="Proteomes" id="UP001595818"/>
    </source>
</evidence>
<keyword evidence="4" id="KW-1185">Reference proteome</keyword>
<dbReference type="RefSeq" id="WP_377067382.1">
    <property type="nucleotide sequence ID" value="NZ_JBHSJJ010000014.1"/>
</dbReference>
<proteinExistence type="predicted"/>
<name>A0ABV9T768_9BACT</name>
<comment type="caution">
    <text evidence="3">The sequence shown here is derived from an EMBL/GenBank/DDBJ whole genome shotgun (WGS) entry which is preliminary data.</text>
</comment>
<feature type="coiled-coil region" evidence="1">
    <location>
        <begin position="123"/>
        <end position="171"/>
    </location>
</feature>
<keyword evidence="2" id="KW-0472">Membrane</keyword>
<keyword evidence="2" id="KW-1133">Transmembrane helix</keyword>
<evidence type="ECO:0000256" key="2">
    <source>
        <dbReference type="SAM" id="Phobius"/>
    </source>
</evidence>
<keyword evidence="2" id="KW-0812">Transmembrane</keyword>
<evidence type="ECO:0000313" key="3">
    <source>
        <dbReference type="EMBL" id="MFC4873980.1"/>
    </source>
</evidence>
<sequence>MNEEKGKSEIINTEKGKNILIIVLILLVLISGWRLFSDHKEKNQKNEEILILTEENSDLNIRLDSITFQLDLRIQEIEKLGGNVDSLVAIREQLIRERNLERSRTTEEITKLNAQIDSYGKLLKEKDSDIVRLREQNEQLYTENKELKSSKAEIEEEVVKLNIRAEELVEKVNLAAKLRAENIAVAAVNARGREREDEFRNRQLSKLKISFHIADNQVAPAGTRDIYVQVLGPNDQVIFDIAKGSGTFEIDGREEFFTAKQDIVFNNTKQQLTYFYEKESDYAKGVYTIRIFSDGEEIGSRTFEVK</sequence>
<feature type="transmembrane region" description="Helical" evidence="2">
    <location>
        <begin position="19"/>
        <end position="36"/>
    </location>
</feature>
<dbReference type="EMBL" id="JBHSJJ010000014">
    <property type="protein sequence ID" value="MFC4873980.1"/>
    <property type="molecule type" value="Genomic_DNA"/>
</dbReference>
<organism evidence="3 4">
    <name type="scientific">Negadavirga shengliensis</name>
    <dbReference type="NCBI Taxonomy" id="1389218"/>
    <lineage>
        <taxon>Bacteria</taxon>
        <taxon>Pseudomonadati</taxon>
        <taxon>Bacteroidota</taxon>
        <taxon>Cytophagia</taxon>
        <taxon>Cytophagales</taxon>
        <taxon>Cyclobacteriaceae</taxon>
        <taxon>Negadavirga</taxon>
    </lineage>
</organism>
<protein>
    <recommendedName>
        <fullName evidence="5">Chromosome segregation protein SMC</fullName>
    </recommendedName>
</protein>
<reference evidence="4" key="1">
    <citation type="journal article" date="2019" name="Int. J. Syst. Evol. Microbiol.">
        <title>The Global Catalogue of Microorganisms (GCM) 10K type strain sequencing project: providing services to taxonomists for standard genome sequencing and annotation.</title>
        <authorList>
            <consortium name="The Broad Institute Genomics Platform"/>
            <consortium name="The Broad Institute Genome Sequencing Center for Infectious Disease"/>
            <person name="Wu L."/>
            <person name="Ma J."/>
        </authorList>
    </citation>
    <scope>NUCLEOTIDE SEQUENCE [LARGE SCALE GENOMIC DNA]</scope>
    <source>
        <strain evidence="4">CGMCC 4.7466</strain>
    </source>
</reference>